<keyword evidence="3 13" id="KW-0812">Transmembrane</keyword>
<feature type="domain" description="Cadherin" evidence="14">
    <location>
        <begin position="991"/>
        <end position="1098"/>
    </location>
</feature>
<dbReference type="SUPFAM" id="SSF49313">
    <property type="entry name" value="Cadherin-like"/>
    <property type="match status" value="6"/>
</dbReference>
<evidence type="ECO:0000256" key="2">
    <source>
        <dbReference type="ARBA" id="ARBA00022475"/>
    </source>
</evidence>
<comment type="subcellular location">
    <subcellularLocation>
        <location evidence="1">Cell membrane</location>
        <topology evidence="1">Single-pass type I membrane protein</topology>
    </subcellularLocation>
</comment>
<keyword evidence="10" id="KW-0325">Glycoprotein</keyword>
<name>A0A5J4NP26_9TREM</name>
<evidence type="ECO:0000256" key="6">
    <source>
        <dbReference type="ARBA" id="ARBA00022837"/>
    </source>
</evidence>
<keyword evidence="2" id="KW-1003">Cell membrane</keyword>
<dbReference type="GO" id="GO:0007156">
    <property type="term" value="P:homophilic cell adhesion via plasma membrane adhesion molecules"/>
    <property type="evidence" value="ECO:0007669"/>
    <property type="project" value="InterPro"/>
</dbReference>
<evidence type="ECO:0000256" key="10">
    <source>
        <dbReference type="ARBA" id="ARBA00023180"/>
    </source>
</evidence>
<feature type="region of interest" description="Disordered" evidence="12">
    <location>
        <begin position="1561"/>
        <end position="1583"/>
    </location>
</feature>
<feature type="transmembrane region" description="Helical" evidence="13">
    <location>
        <begin position="1145"/>
        <end position="1167"/>
    </location>
</feature>
<dbReference type="InterPro" id="IPR015919">
    <property type="entry name" value="Cadherin-like_sf"/>
</dbReference>
<evidence type="ECO:0000256" key="11">
    <source>
        <dbReference type="PROSITE-ProRule" id="PRU00043"/>
    </source>
</evidence>
<feature type="domain" description="Cadherin" evidence="14">
    <location>
        <begin position="371"/>
        <end position="516"/>
    </location>
</feature>
<evidence type="ECO:0000256" key="8">
    <source>
        <dbReference type="ARBA" id="ARBA00022989"/>
    </source>
</evidence>
<dbReference type="PANTHER" id="PTHR24028:SF146">
    <property type="entry name" value="CADHERIN 96CB, ISOFORM D-RELATED"/>
    <property type="match status" value="1"/>
</dbReference>
<gene>
    <name evidence="15" type="ORF">DEA37_0012602</name>
</gene>
<keyword evidence="6 11" id="KW-0106">Calcium</keyword>
<dbReference type="PROSITE" id="PS00232">
    <property type="entry name" value="CADHERIN_1"/>
    <property type="match status" value="3"/>
</dbReference>
<comment type="caution">
    <text evidence="15">The sequence shown here is derived from an EMBL/GenBank/DDBJ whole genome shotgun (WGS) entry which is preliminary data.</text>
</comment>
<dbReference type="Gene3D" id="2.60.40.60">
    <property type="entry name" value="Cadherins"/>
    <property type="match status" value="7"/>
</dbReference>
<dbReference type="InterPro" id="IPR002126">
    <property type="entry name" value="Cadherin-like_dom"/>
</dbReference>
<dbReference type="GO" id="GO:0005509">
    <property type="term" value="F:calcium ion binding"/>
    <property type="evidence" value="ECO:0007669"/>
    <property type="project" value="UniProtKB-UniRule"/>
</dbReference>
<dbReference type="PROSITE" id="PS50268">
    <property type="entry name" value="CADHERIN_2"/>
    <property type="match status" value="7"/>
</dbReference>
<keyword evidence="8 13" id="KW-1133">Transmembrane helix</keyword>
<keyword evidence="5" id="KW-0677">Repeat</keyword>
<evidence type="ECO:0000256" key="3">
    <source>
        <dbReference type="ARBA" id="ARBA00022692"/>
    </source>
</evidence>
<sequence>MVANEHGIRLDVRLHSVNSTSRHSTSKVPICVNRLTPSPRTGFQTFSRSHPEDFHLRLISKLFLLICTLSQIYQTKGYDIRLRDNTPKGTLVSENVLPGLHGTRLIYSLLQTKGSHYFSLNNRTGQLTVARLIDRDLLCSESDLCCSIVTDVRMPVHSRETCPGQPYGSQIGHVCVFNISVSTVSALGQQPDIHELSVMVCEENDHAPVFKLPVLDGQQTSSWMQLETSDRFHSQVPLLAVNVSESAPVGHRIPLPIAEDVDAPPFQVQLYKLEHVGRTNSDGLETGPFNLEPTWDREHVTRTGSSVFSAEEPWGSISSLSLILTEPLDREVVTQYNYRILAVDGGPHPRTGTLQLHVHIMDTNDNPPKFTRAIYETTVDEGVVGKEILQLRATDADEGANSIIRFDWPISSPILSDTDLTGKRIPPTTELRAKDDLASAPPSYWFRLNHATGSIFIQHALDYEVKRQHRFHVIAYNPTTSHTGPPEPVGVRNHGMTATATVIVNVRNLDDEVPHIVIDYATGGRNNFKEIPENGPASYFVAFVTVSDPDSIDESADQWGGSHIVASHGQSVDTSVVTCHLDSHREAYQLERDSIIRPPSAAASVRYSLSTRGPLDREHSAEDRIRIVCQDSGSPPKTASAYVTVKVVDENDCTPELQVLAVSTVQGHRPLPIEPWSTEKLRHLMEQQEPPPPPLVVAHMTSVPVYTVQVTENQPKGTVFASIRATDKDYGQNGYVTFELLKEPPLVQVPNSTLYPLHYGKLELPSSVEALDYFQIDETTGDISTRRIIDREEGFSILDKLYVVVKATDHGTTIHRSAFIMLQVLIIDENDNPPRFLNPRMHFQVRENLPAPSLVGEVQIIDSDIHPDFPEVPNPTSPNLMGYPGKPSSSQLQVRIDPRNGRRDLPFILYRALDGRFFLNTTRVLDRESEEAFQFEIIAVDNGHSTVLHSQNDREAARRIRHTATASVLVTVLDVNDNQPEIIFPNPTTSNSTVHRISYRENTDYHIISINANDRDASDTNGKFYFELVPSPKTSDLFAIDRNTGLLRTRRRMTKEDLGEYRLHVIVRDEGAPPLETHLIFRISVDQSEPHRPSDPRTPTEYMSARLSNLSPNDVSDYDRQYVMSPFEREMSIHQGLKRALHADILLIIIVLMIIILIVVMLGLCLYMRHKRGLFNFLPDMYGLCVAKNTGSNSSDRSLGKTVLGPPPYFKNHLDASNKRITNLHDPHVYTGLVEGLMNTENRQHMKLDSLGRSRTTSPHGTFAMQAAQHSHMRQMPPVQLHGSMTLNYPNRNYAVDEAAAGNDPCRGLPFSPTMIGSEGLFSPLPMTTAYRSGTVTAVNLPDVADQAETLHKQYTGYCRSGQPSNPVEMHTQAASHTTKVPLNAYNLGGFGSAYPTDRMLPLEGCHGFDFHQIPDNHHFYQARFLSSSKLLTQQFLMLFYRVFSVMFKKRHSRNLSNPLCNTEKVTAHALRIYRDEPYQHEKDSATLRRVSRVVGGLKPTVSRDAAYAASKNWPDMENPEVRCSLLPWRSDPSLNQGVDGPDTYLFGSTKDQKNLKEFTNRSTKSLRRSNSNKHANRVDEESKHLMTHPYSTLHEPIRTQISPVHSSNKSGRHPTELEFPTDVDKSPRAGENYAVSFPKVQASFV</sequence>
<feature type="domain" description="Cadherin" evidence="14">
    <location>
        <begin position="702"/>
        <end position="836"/>
    </location>
</feature>
<evidence type="ECO:0000256" key="7">
    <source>
        <dbReference type="ARBA" id="ARBA00022889"/>
    </source>
</evidence>
<feature type="compositionally biased region" description="Polar residues" evidence="12">
    <location>
        <begin position="1600"/>
        <end position="1610"/>
    </location>
</feature>
<dbReference type="InterPro" id="IPR020894">
    <property type="entry name" value="Cadherin_CS"/>
</dbReference>
<feature type="compositionally biased region" description="Basic residues" evidence="12">
    <location>
        <begin position="1565"/>
        <end position="1576"/>
    </location>
</feature>
<dbReference type="SMART" id="SM00112">
    <property type="entry name" value="CA"/>
    <property type="match status" value="7"/>
</dbReference>
<feature type="domain" description="Cadherin" evidence="14">
    <location>
        <begin position="235"/>
        <end position="370"/>
    </location>
</feature>
<protein>
    <submittedName>
        <fullName evidence="15">Protocadherin delta 1</fullName>
    </submittedName>
</protein>
<feature type="region of interest" description="Disordered" evidence="12">
    <location>
        <begin position="1599"/>
        <end position="1626"/>
    </location>
</feature>
<feature type="domain" description="Cadherin" evidence="14">
    <location>
        <begin position="530"/>
        <end position="657"/>
    </location>
</feature>
<evidence type="ECO:0000256" key="9">
    <source>
        <dbReference type="ARBA" id="ARBA00023136"/>
    </source>
</evidence>
<dbReference type="EMBL" id="QNGE01001527">
    <property type="protein sequence ID" value="KAA3677387.1"/>
    <property type="molecule type" value="Genomic_DNA"/>
</dbReference>
<dbReference type="Proteomes" id="UP000324629">
    <property type="component" value="Unassembled WGS sequence"/>
</dbReference>
<evidence type="ECO:0000256" key="5">
    <source>
        <dbReference type="ARBA" id="ARBA00022737"/>
    </source>
</evidence>
<dbReference type="InterPro" id="IPR050174">
    <property type="entry name" value="Protocadherin/Cadherin-CA"/>
</dbReference>
<evidence type="ECO:0000256" key="12">
    <source>
        <dbReference type="SAM" id="MobiDB-lite"/>
    </source>
</evidence>
<evidence type="ECO:0000313" key="15">
    <source>
        <dbReference type="EMBL" id="KAA3677387.1"/>
    </source>
</evidence>
<evidence type="ECO:0000313" key="16">
    <source>
        <dbReference type="Proteomes" id="UP000324629"/>
    </source>
</evidence>
<dbReference type="FunFam" id="2.60.40.60:FF:000004">
    <property type="entry name" value="Protocadherin 1 gamma 2"/>
    <property type="match status" value="1"/>
</dbReference>
<organism evidence="15 16">
    <name type="scientific">Paragonimus westermani</name>
    <dbReference type="NCBI Taxonomy" id="34504"/>
    <lineage>
        <taxon>Eukaryota</taxon>
        <taxon>Metazoa</taxon>
        <taxon>Spiralia</taxon>
        <taxon>Lophotrochozoa</taxon>
        <taxon>Platyhelminthes</taxon>
        <taxon>Trematoda</taxon>
        <taxon>Digenea</taxon>
        <taxon>Plagiorchiida</taxon>
        <taxon>Troglotremata</taxon>
        <taxon>Troglotrematidae</taxon>
        <taxon>Paragonimus</taxon>
    </lineage>
</organism>
<dbReference type="PRINTS" id="PR00205">
    <property type="entry name" value="CADHERIN"/>
</dbReference>
<reference evidence="15 16" key="1">
    <citation type="journal article" date="2019" name="Gigascience">
        <title>Whole-genome sequence of the oriental lung fluke Paragonimus westermani.</title>
        <authorList>
            <person name="Oey H."/>
            <person name="Zakrzewski M."/>
            <person name="Narain K."/>
            <person name="Devi K.R."/>
            <person name="Agatsuma T."/>
            <person name="Nawaratna S."/>
            <person name="Gobert G.N."/>
            <person name="Jones M.K."/>
            <person name="Ragan M.A."/>
            <person name="McManus D.P."/>
            <person name="Krause L."/>
        </authorList>
    </citation>
    <scope>NUCLEOTIDE SEQUENCE [LARGE SCALE GENOMIC DNA]</scope>
    <source>
        <strain evidence="15 16">IND2009</strain>
    </source>
</reference>
<dbReference type="GO" id="GO:0005886">
    <property type="term" value="C:plasma membrane"/>
    <property type="evidence" value="ECO:0007669"/>
    <property type="project" value="UniProtKB-SubCell"/>
</dbReference>
<keyword evidence="7" id="KW-0130">Cell adhesion</keyword>
<evidence type="ECO:0000256" key="4">
    <source>
        <dbReference type="ARBA" id="ARBA00022729"/>
    </source>
</evidence>
<feature type="domain" description="Cadherin" evidence="14">
    <location>
        <begin position="74"/>
        <end position="210"/>
    </location>
</feature>
<keyword evidence="16" id="KW-1185">Reference proteome</keyword>
<accession>A0A5J4NP26</accession>
<dbReference type="PANTHER" id="PTHR24028">
    <property type="entry name" value="CADHERIN-87A"/>
    <property type="match status" value="1"/>
</dbReference>
<feature type="domain" description="Cadherin" evidence="14">
    <location>
        <begin position="837"/>
        <end position="982"/>
    </location>
</feature>
<evidence type="ECO:0000259" key="14">
    <source>
        <dbReference type="PROSITE" id="PS50268"/>
    </source>
</evidence>
<keyword evidence="9 13" id="KW-0472">Membrane</keyword>
<keyword evidence="4" id="KW-0732">Signal</keyword>
<evidence type="ECO:0000256" key="13">
    <source>
        <dbReference type="SAM" id="Phobius"/>
    </source>
</evidence>
<dbReference type="CDD" id="cd11304">
    <property type="entry name" value="Cadherin_repeat"/>
    <property type="match status" value="7"/>
</dbReference>
<evidence type="ECO:0000256" key="1">
    <source>
        <dbReference type="ARBA" id="ARBA00004251"/>
    </source>
</evidence>
<dbReference type="Pfam" id="PF00028">
    <property type="entry name" value="Cadherin"/>
    <property type="match status" value="2"/>
</dbReference>
<proteinExistence type="predicted"/>